<sequence>MSSSQQSQKDYNTYYRLRWTRTLDEETFKDAPWHEAYTNCKDLAQKLAYHGEIINDVYCEAVELHQADNKVYCEKLGIRPDAKDIIVLPKGAVEYVQAVGDDPKKWENVELNVHVEDNKGNLTRMK</sequence>
<dbReference type="Proteomes" id="UP000472372">
    <property type="component" value="Chromosome 6"/>
</dbReference>
<organism evidence="1 2">
    <name type="scientific">Pyrenophora teres f. teres</name>
    <dbReference type="NCBI Taxonomy" id="97479"/>
    <lineage>
        <taxon>Eukaryota</taxon>
        <taxon>Fungi</taxon>
        <taxon>Dikarya</taxon>
        <taxon>Ascomycota</taxon>
        <taxon>Pezizomycotina</taxon>
        <taxon>Dothideomycetes</taxon>
        <taxon>Pleosporomycetidae</taxon>
        <taxon>Pleosporales</taxon>
        <taxon>Pleosporineae</taxon>
        <taxon>Pleosporaceae</taxon>
        <taxon>Pyrenophora</taxon>
    </lineage>
</organism>
<dbReference type="AlphaFoldDB" id="A0A6S6W675"/>
<evidence type="ECO:0000313" key="1">
    <source>
        <dbReference type="EMBL" id="CAE7187848.1"/>
    </source>
</evidence>
<dbReference type="EMBL" id="HG992982">
    <property type="protein sequence ID" value="CAE7187848.1"/>
    <property type="molecule type" value="Genomic_DNA"/>
</dbReference>
<reference evidence="1" key="1">
    <citation type="submission" date="2021-02" db="EMBL/GenBank/DDBJ databases">
        <authorList>
            <person name="Syme A R."/>
            <person name="Syme A R."/>
            <person name="Moolhuijzen P."/>
        </authorList>
    </citation>
    <scope>NUCLEOTIDE SEQUENCE</scope>
    <source>
        <strain evidence="1">W1-1</strain>
    </source>
</reference>
<proteinExistence type="predicted"/>
<name>A0A6S6W675_9PLEO</name>
<protein>
    <submittedName>
        <fullName evidence="1">Uncharacterized protein</fullName>
    </submittedName>
</protein>
<evidence type="ECO:0000313" key="2">
    <source>
        <dbReference type="Proteomes" id="UP000472372"/>
    </source>
</evidence>
<gene>
    <name evidence="1" type="ORF">PTTW11_07222</name>
</gene>
<accession>A0A6S6W675</accession>